<dbReference type="NCBIfam" id="TIGR03534">
    <property type="entry name" value="RF_mod_PrmC"/>
    <property type="match status" value="1"/>
</dbReference>
<dbReference type="EC" id="2.1.1.297" evidence="5"/>
<keyword evidence="1 5" id="KW-0489">Methyltransferase</keyword>
<dbReference type="Gene3D" id="1.10.8.10">
    <property type="entry name" value="DNA helicase RuvA subunit, C-terminal domain"/>
    <property type="match status" value="1"/>
</dbReference>
<comment type="catalytic activity">
    <reaction evidence="4 5">
        <text>L-glutaminyl-[peptide chain release factor] + S-adenosyl-L-methionine = N(5)-methyl-L-glutaminyl-[peptide chain release factor] + S-adenosyl-L-homocysteine + H(+)</text>
        <dbReference type="Rhea" id="RHEA:42896"/>
        <dbReference type="Rhea" id="RHEA-COMP:10271"/>
        <dbReference type="Rhea" id="RHEA-COMP:10272"/>
        <dbReference type="ChEBI" id="CHEBI:15378"/>
        <dbReference type="ChEBI" id="CHEBI:30011"/>
        <dbReference type="ChEBI" id="CHEBI:57856"/>
        <dbReference type="ChEBI" id="CHEBI:59789"/>
        <dbReference type="ChEBI" id="CHEBI:61891"/>
        <dbReference type="EC" id="2.1.1.297"/>
    </reaction>
</comment>
<protein>
    <recommendedName>
        <fullName evidence="5">Release factor glutamine methyltransferase</fullName>
        <shortName evidence="5">RF MTase</shortName>
        <ecNumber evidence="5">2.1.1.297</ecNumber>
    </recommendedName>
    <alternativeName>
        <fullName evidence="5">N5-glutamine methyltransferase PrmC</fullName>
    </alternativeName>
    <alternativeName>
        <fullName evidence="5">Protein-(glutamine-N5) MTase PrmC</fullName>
    </alternativeName>
    <alternativeName>
        <fullName evidence="5">Protein-glutamine N-methyltransferase PrmC</fullName>
    </alternativeName>
</protein>
<evidence type="ECO:0000256" key="1">
    <source>
        <dbReference type="ARBA" id="ARBA00022603"/>
    </source>
</evidence>
<evidence type="ECO:0000256" key="2">
    <source>
        <dbReference type="ARBA" id="ARBA00022679"/>
    </source>
</evidence>
<feature type="binding site" evidence="5">
    <location>
        <begin position="193"/>
        <end position="196"/>
    </location>
    <ligand>
        <name>substrate</name>
    </ligand>
</feature>
<feature type="binding site" evidence="5">
    <location>
        <position position="147"/>
    </location>
    <ligand>
        <name>S-adenosyl-L-methionine</name>
        <dbReference type="ChEBI" id="CHEBI:59789"/>
    </ligand>
</feature>
<dbReference type="SUPFAM" id="SSF53335">
    <property type="entry name" value="S-adenosyl-L-methionine-dependent methyltransferases"/>
    <property type="match status" value="1"/>
</dbReference>
<accession>A0A5N7IW30</accession>
<evidence type="ECO:0000259" key="7">
    <source>
        <dbReference type="Pfam" id="PF17827"/>
    </source>
</evidence>
<dbReference type="PANTHER" id="PTHR18895:SF74">
    <property type="entry name" value="MTRF1L RELEASE FACTOR GLUTAMINE METHYLTRANSFERASE"/>
    <property type="match status" value="1"/>
</dbReference>
<dbReference type="RefSeq" id="WP_162523006.1">
    <property type="nucleotide sequence ID" value="NZ_SPSE01000008.1"/>
</dbReference>
<comment type="similarity">
    <text evidence="5">Belongs to the protein N5-glutamine methyltransferase family. PrmC subfamily.</text>
</comment>
<dbReference type="InterPro" id="IPR040758">
    <property type="entry name" value="PrmC_N"/>
</dbReference>
<dbReference type="InterPro" id="IPR019874">
    <property type="entry name" value="RF_methyltr_PrmC"/>
</dbReference>
<keyword evidence="3 5" id="KW-0949">S-adenosyl-L-methionine</keyword>
<evidence type="ECO:0000256" key="5">
    <source>
        <dbReference type="HAMAP-Rule" id="MF_02126"/>
    </source>
</evidence>
<dbReference type="InterPro" id="IPR029063">
    <property type="entry name" value="SAM-dependent_MTases_sf"/>
</dbReference>
<dbReference type="InterPro" id="IPR050320">
    <property type="entry name" value="N5-glutamine_MTase"/>
</dbReference>
<dbReference type="GO" id="GO:0003676">
    <property type="term" value="F:nucleic acid binding"/>
    <property type="evidence" value="ECO:0007669"/>
    <property type="project" value="InterPro"/>
</dbReference>
<dbReference type="InterPro" id="IPR007848">
    <property type="entry name" value="Small_mtfrase_dom"/>
</dbReference>
<dbReference type="Pfam" id="PF17827">
    <property type="entry name" value="PrmC_N"/>
    <property type="match status" value="1"/>
</dbReference>
<evidence type="ECO:0000313" key="9">
    <source>
        <dbReference type="Proteomes" id="UP000342249"/>
    </source>
</evidence>
<dbReference type="GO" id="GO:0032259">
    <property type="term" value="P:methylation"/>
    <property type="evidence" value="ECO:0007669"/>
    <property type="project" value="UniProtKB-KW"/>
</dbReference>
<proteinExistence type="inferred from homology"/>
<dbReference type="EMBL" id="SPSF01000008">
    <property type="protein sequence ID" value="MPQ60679.1"/>
    <property type="molecule type" value="Genomic_DNA"/>
</dbReference>
<sequence>MEKENTIQEVLLESYKILKKVNIESYLLDSQLLLGKVLKKDKLFIMINRDIKISIEQENEFFRLIQIRKNKMPIKYILGKCEFMGMDFIVKPGVLIPRPDTEILVEEVIKYIKEKGLTQICDVCTGSGAIGISIAEFIKEALVTLYDISEDALAVAKLNIERFKLSKRINIEHSDLLQVAINKHKKFEVIVSNPPYIRKEVIPTLMDDVKGYEPFIALCGGEDGLHFYRRITKESTLVLEKGGLLAFEIGYDQKEAVTDILLKSGFNNIECIKDLSGNDRVIKATLVD</sequence>
<dbReference type="PANTHER" id="PTHR18895">
    <property type="entry name" value="HEMK METHYLTRANSFERASE"/>
    <property type="match status" value="1"/>
</dbReference>
<keyword evidence="2 5" id="KW-0808">Transferase</keyword>
<evidence type="ECO:0000313" key="8">
    <source>
        <dbReference type="EMBL" id="MPQ60679.1"/>
    </source>
</evidence>
<dbReference type="GO" id="GO:0102559">
    <property type="term" value="F:peptide chain release factor N(5)-glutamine methyltransferase activity"/>
    <property type="evidence" value="ECO:0007669"/>
    <property type="project" value="UniProtKB-EC"/>
</dbReference>
<dbReference type="InterPro" id="IPR004556">
    <property type="entry name" value="HemK-like"/>
</dbReference>
<dbReference type="Proteomes" id="UP000342249">
    <property type="component" value="Unassembled WGS sequence"/>
</dbReference>
<feature type="domain" description="Methyltransferase small" evidence="6">
    <location>
        <begin position="112"/>
        <end position="198"/>
    </location>
</feature>
<evidence type="ECO:0000256" key="3">
    <source>
        <dbReference type="ARBA" id="ARBA00022691"/>
    </source>
</evidence>
<dbReference type="Gene3D" id="3.40.50.150">
    <property type="entry name" value="Vaccinia Virus protein VP39"/>
    <property type="match status" value="1"/>
</dbReference>
<dbReference type="InterPro" id="IPR002052">
    <property type="entry name" value="DNA_methylase_N6_adenine_CS"/>
</dbReference>
<reference evidence="8" key="1">
    <citation type="journal article" date="2019" name="Lett. Appl. Microbiol.">
        <title>A case of 'blown pack' spoilage of vacuum-packaged pork likely associated with Clostridium estertheticum in Canada.</title>
        <authorList>
            <person name="Zhang P."/>
            <person name="Ward P."/>
            <person name="McMullen L.M."/>
            <person name="Yang X."/>
        </authorList>
    </citation>
    <scope>NUCLEOTIDE SEQUENCE [LARGE SCALE GENOMIC DNA]</scope>
    <source>
        <strain evidence="8">MA19</strain>
    </source>
</reference>
<comment type="caution">
    <text evidence="5">Lacks conserved residue(s) required for the propagation of feature annotation.</text>
</comment>
<dbReference type="PROSITE" id="PS00092">
    <property type="entry name" value="N6_MTASE"/>
    <property type="match status" value="1"/>
</dbReference>
<dbReference type="Pfam" id="PF05175">
    <property type="entry name" value="MTS"/>
    <property type="match status" value="1"/>
</dbReference>
<organism evidence="8 9">
    <name type="scientific">Clostridium estertheticum</name>
    <dbReference type="NCBI Taxonomy" id="238834"/>
    <lineage>
        <taxon>Bacteria</taxon>
        <taxon>Bacillati</taxon>
        <taxon>Bacillota</taxon>
        <taxon>Clostridia</taxon>
        <taxon>Eubacteriales</taxon>
        <taxon>Clostridiaceae</taxon>
        <taxon>Clostridium</taxon>
    </lineage>
</organism>
<dbReference type="CDD" id="cd02440">
    <property type="entry name" value="AdoMet_MTases"/>
    <property type="match status" value="1"/>
</dbReference>
<feature type="binding site" evidence="5">
    <location>
        <position position="193"/>
    </location>
    <ligand>
        <name>S-adenosyl-L-methionine</name>
        <dbReference type="ChEBI" id="CHEBI:59789"/>
    </ligand>
</feature>
<comment type="caution">
    <text evidence="8">The sequence shown here is derived from an EMBL/GenBank/DDBJ whole genome shotgun (WGS) entry which is preliminary data.</text>
</comment>
<evidence type="ECO:0000259" key="6">
    <source>
        <dbReference type="Pfam" id="PF05175"/>
    </source>
</evidence>
<dbReference type="HAMAP" id="MF_02126">
    <property type="entry name" value="RF_methyltr_PrmC"/>
    <property type="match status" value="1"/>
</dbReference>
<dbReference type="NCBIfam" id="TIGR00536">
    <property type="entry name" value="hemK_fam"/>
    <property type="match status" value="1"/>
</dbReference>
<feature type="domain" description="Release factor glutamine methyltransferase N-terminal" evidence="7">
    <location>
        <begin position="10"/>
        <end position="79"/>
    </location>
</feature>
<gene>
    <name evidence="5 8" type="primary">prmC</name>
    <name evidence="8" type="ORF">E4V82_00900</name>
</gene>
<comment type="function">
    <text evidence="5">Methylates the class 1 translation termination release factors RF1/PrfA and RF2/PrfB on the glutamine residue of the universally conserved GGQ motif.</text>
</comment>
<name>A0A5N7IW30_9CLOT</name>
<dbReference type="AlphaFoldDB" id="A0A5N7IW30"/>
<evidence type="ECO:0000256" key="4">
    <source>
        <dbReference type="ARBA" id="ARBA00048391"/>
    </source>
</evidence>